<evidence type="ECO:0000313" key="1">
    <source>
        <dbReference type="EMBL" id="QOX65861.1"/>
    </source>
</evidence>
<keyword evidence="2" id="KW-1185">Reference proteome</keyword>
<dbReference type="Proteomes" id="UP000594014">
    <property type="component" value="Chromosome"/>
</dbReference>
<sequence length="366" mass="40602">MHEKRMISPYINTPFAAEVSSPSGSQEGFPFEVQVIAEDLNVPWAMDISQDGRIYFTERPGTLRMIQNGVLYPEPIMTFQAPFISEGEGGLLGIVLDPDFLENHFIYVMHSYSEDNQIYNRVVRLIEQNNRAFIDQVLIDRIPGGLVHNGGRIKIGPDGKLYISTGDAGNTSFPQNLSSTAGKILRIELDGRIPADNPYPGSPVYSYGLRNPQGLAWDSANNVMYASDHGSEARDEINLIIPGGNYGWPLVTGDEESNELIVQKPLVNTGTETWAPSGIAYLDQGPWQNRLLVATLRGQKLMSILLSEDGTAVQGIEPWLQREYGRLRDVIQADDGSIYISTSNRDGRGGVPRPEDDRIIRLIPRT</sequence>
<reference evidence="1" key="1">
    <citation type="submission" date="2019-08" db="EMBL/GenBank/DDBJ databases">
        <title>Genome sequence of Clostridiales bacterium MT110.</title>
        <authorList>
            <person name="Cao J."/>
        </authorList>
    </citation>
    <scope>NUCLEOTIDE SEQUENCE</scope>
    <source>
        <strain evidence="1">MT110</strain>
    </source>
</reference>
<proteinExistence type="predicted"/>
<gene>
    <name evidence="1" type="ORF">FRZ06_06285</name>
</gene>
<dbReference type="EMBL" id="CP042469">
    <property type="protein sequence ID" value="QOX65861.1"/>
    <property type="molecule type" value="Genomic_DNA"/>
</dbReference>
<accession>A0ACD1AH67</accession>
<name>A0ACD1AH67_9FIRM</name>
<evidence type="ECO:0000313" key="2">
    <source>
        <dbReference type="Proteomes" id="UP000594014"/>
    </source>
</evidence>
<organism evidence="1 2">
    <name type="scientific">Anoxybacterium hadale</name>
    <dbReference type="NCBI Taxonomy" id="3408580"/>
    <lineage>
        <taxon>Bacteria</taxon>
        <taxon>Bacillati</taxon>
        <taxon>Bacillota</taxon>
        <taxon>Clostridia</taxon>
        <taxon>Peptostreptococcales</taxon>
        <taxon>Anaerovoracaceae</taxon>
        <taxon>Anoxybacterium</taxon>
    </lineage>
</organism>
<protein>
    <submittedName>
        <fullName evidence="1">PQQ-dependent sugar dehydrogenase</fullName>
    </submittedName>
</protein>